<evidence type="ECO:0000313" key="2">
    <source>
        <dbReference type="EMBL" id="SJZ75701.1"/>
    </source>
</evidence>
<dbReference type="EMBL" id="FUWM01000013">
    <property type="protein sequence ID" value="SJZ75701.1"/>
    <property type="molecule type" value="Genomic_DNA"/>
</dbReference>
<dbReference type="AlphaFoldDB" id="A0A1T4N919"/>
<dbReference type="OrthoDB" id="2986419at2"/>
<dbReference type="RefSeq" id="WP_078810205.1">
    <property type="nucleotide sequence ID" value="NZ_FUWM01000013.1"/>
</dbReference>
<dbReference type="Proteomes" id="UP000190625">
    <property type="component" value="Unassembled WGS sequence"/>
</dbReference>
<organism evidence="2 3">
    <name type="scientific">Selenihalanaerobacter shriftii</name>
    <dbReference type="NCBI Taxonomy" id="142842"/>
    <lineage>
        <taxon>Bacteria</taxon>
        <taxon>Bacillati</taxon>
        <taxon>Bacillota</taxon>
        <taxon>Clostridia</taxon>
        <taxon>Halanaerobiales</taxon>
        <taxon>Halobacteroidaceae</taxon>
        <taxon>Selenihalanaerobacter</taxon>
    </lineage>
</organism>
<sequence>MLETSAKLKEILLNTNKELRTKYSIDDNLDKIELRDKIEDEVGELVDLNKMTNNDLQHWLGKESIVGVDGSVNKIGSNYPHYLFLLQALAKSTEKKDIIEAELFCPLTSISKEEIIDFIDKQEEKGKRLSKQDAANKIRISKLAELELEVALQSIKNWDPKLIMLDGSLIRYRIEDEDKWKELKELAIKENVLLVGIIEEIGTREIGKRLSGDLRGNDFYDREILFGLLEKGEMLSLEFKIGFKTAFMRTSRDPQVIGIDILDEQQNDLQKIADLVYTLTPEDGRGVPVWLDIVDNEVRISDQMIKNLVETYLDSDLQRRLFYSKRDERVY</sequence>
<proteinExistence type="predicted"/>
<dbReference type="STRING" id="142842.SAMN02745118_01742"/>
<accession>A0A1T4N919</accession>
<gene>
    <name evidence="2" type="ORF">SAMN02745118_01742</name>
</gene>
<evidence type="ECO:0000259" key="1">
    <source>
        <dbReference type="SMART" id="SM00933"/>
    </source>
</evidence>
<name>A0A1T4N919_9FIRM</name>
<feature type="domain" description="NurA" evidence="1">
    <location>
        <begin position="63"/>
        <end position="300"/>
    </location>
</feature>
<protein>
    <submittedName>
        <fullName evidence="2">NurA domain-containing protein</fullName>
    </submittedName>
</protein>
<keyword evidence="3" id="KW-1185">Reference proteome</keyword>
<reference evidence="3" key="1">
    <citation type="submission" date="2017-02" db="EMBL/GenBank/DDBJ databases">
        <authorList>
            <person name="Varghese N."/>
            <person name="Submissions S."/>
        </authorList>
    </citation>
    <scope>NUCLEOTIDE SEQUENCE [LARGE SCALE GENOMIC DNA]</scope>
    <source>
        <strain evidence="3">ATCC BAA-73</strain>
    </source>
</reference>
<evidence type="ECO:0000313" key="3">
    <source>
        <dbReference type="Proteomes" id="UP000190625"/>
    </source>
</evidence>
<dbReference type="InterPro" id="IPR018977">
    <property type="entry name" value="NurA_domain"/>
</dbReference>
<dbReference type="Pfam" id="PF09376">
    <property type="entry name" value="NurA"/>
    <property type="match status" value="1"/>
</dbReference>
<dbReference type="SMART" id="SM00933">
    <property type="entry name" value="NurA"/>
    <property type="match status" value="1"/>
</dbReference>